<dbReference type="InterPro" id="IPR017853">
    <property type="entry name" value="GH"/>
</dbReference>
<dbReference type="SUPFAM" id="SSF52317">
    <property type="entry name" value="Class I glutamine amidotransferase-like"/>
    <property type="match status" value="1"/>
</dbReference>
<dbReference type="InterPro" id="IPR029062">
    <property type="entry name" value="Class_I_gatase-like"/>
</dbReference>
<evidence type="ECO:0000256" key="8">
    <source>
        <dbReference type="PIRNR" id="PIRNR001084"/>
    </source>
</evidence>
<evidence type="ECO:0000313" key="12">
    <source>
        <dbReference type="EMBL" id="NSG84097.1"/>
    </source>
</evidence>
<reference evidence="12 13" key="1">
    <citation type="journal article" date="2020" name="Cell Host Microbe">
        <title>Functional and Genomic Variation between Human-Derived Isolates of Lachnospiraceae Reveals Inter- and Intra-Species Diversity.</title>
        <authorList>
            <person name="Sorbara M.T."/>
            <person name="Littmann E.R."/>
            <person name="Fontana E."/>
            <person name="Moody T.U."/>
            <person name="Kohout C.E."/>
            <person name="Gjonbalaj M."/>
            <person name="Eaton V."/>
            <person name="Seok R."/>
            <person name="Leiner I.M."/>
            <person name="Pamer E.G."/>
        </authorList>
    </citation>
    <scope>NUCLEOTIDE SEQUENCE [LARGE SCALE GENOMIC DNA]</scope>
    <source>
        <strain evidence="12 13">MSK.17.74</strain>
    </source>
</reference>
<keyword evidence="6" id="KW-0862">Zinc</keyword>
<feature type="domain" description="Glycoside hydrolase family 42 N-terminal" evidence="9">
    <location>
        <begin position="17"/>
        <end position="396"/>
    </location>
</feature>
<dbReference type="PANTHER" id="PTHR36447">
    <property type="entry name" value="BETA-GALACTOSIDASE GANA"/>
    <property type="match status" value="1"/>
</dbReference>
<evidence type="ECO:0000256" key="2">
    <source>
        <dbReference type="ARBA" id="ARBA00005940"/>
    </source>
</evidence>
<dbReference type="Gene3D" id="3.20.20.80">
    <property type="entry name" value="Glycosidases"/>
    <property type="match status" value="1"/>
</dbReference>
<dbReference type="RefSeq" id="WP_173769132.1">
    <property type="nucleotide sequence ID" value="NZ_JAAITS010000003.1"/>
</dbReference>
<evidence type="ECO:0000256" key="3">
    <source>
        <dbReference type="ARBA" id="ARBA00012756"/>
    </source>
</evidence>
<evidence type="ECO:0000256" key="5">
    <source>
        <dbReference type="ARBA" id="ARBA00022801"/>
    </source>
</evidence>
<organism evidence="12 13">
    <name type="scientific">Blautia faecis</name>
    <dbReference type="NCBI Taxonomy" id="871665"/>
    <lineage>
        <taxon>Bacteria</taxon>
        <taxon>Bacillati</taxon>
        <taxon>Bacillota</taxon>
        <taxon>Clostridia</taxon>
        <taxon>Lachnospirales</taxon>
        <taxon>Lachnospiraceae</taxon>
        <taxon>Blautia</taxon>
    </lineage>
</organism>
<dbReference type="InterPro" id="IPR013780">
    <property type="entry name" value="Glyco_hydro_b"/>
</dbReference>
<evidence type="ECO:0000259" key="10">
    <source>
        <dbReference type="Pfam" id="PF08532"/>
    </source>
</evidence>
<protein>
    <recommendedName>
        <fullName evidence="3 8">Beta-galactosidase</fullName>
        <shortName evidence="8">Beta-gal</shortName>
        <ecNumber evidence="3 8">3.2.1.23</ecNumber>
    </recommendedName>
</protein>
<name>A0ABX2H216_9FIRM</name>
<comment type="caution">
    <text evidence="12">The sequence shown here is derived from an EMBL/GenBank/DDBJ whole genome shotgun (WGS) entry which is preliminary data.</text>
</comment>
<proteinExistence type="inferred from homology"/>
<evidence type="ECO:0000313" key="13">
    <source>
        <dbReference type="Proteomes" id="UP001644719"/>
    </source>
</evidence>
<evidence type="ECO:0000256" key="1">
    <source>
        <dbReference type="ARBA" id="ARBA00001412"/>
    </source>
</evidence>
<comment type="similarity">
    <text evidence="2 8">Belongs to the glycosyl hydrolase 42 family.</text>
</comment>
<dbReference type="SUPFAM" id="SSF51445">
    <property type="entry name" value="(Trans)glycosidases"/>
    <property type="match status" value="1"/>
</dbReference>
<dbReference type="Pfam" id="PF08532">
    <property type="entry name" value="Glyco_hydro_42M"/>
    <property type="match status" value="1"/>
</dbReference>
<dbReference type="PANTHER" id="PTHR36447:SF2">
    <property type="entry name" value="BETA-GALACTOSIDASE YESZ"/>
    <property type="match status" value="1"/>
</dbReference>
<keyword evidence="7 8" id="KW-0326">Glycosidase</keyword>
<dbReference type="Gene3D" id="3.40.50.880">
    <property type="match status" value="1"/>
</dbReference>
<dbReference type="EC" id="3.2.1.23" evidence="3 8"/>
<dbReference type="Pfam" id="PF02449">
    <property type="entry name" value="Glyco_hydro_42"/>
    <property type="match status" value="1"/>
</dbReference>
<dbReference type="PIRSF" id="PIRSF001084">
    <property type="entry name" value="B-galactosidase"/>
    <property type="match status" value="1"/>
</dbReference>
<dbReference type="InterPro" id="IPR003476">
    <property type="entry name" value="Glyco_hydro_42"/>
</dbReference>
<feature type="domain" description="Beta-galactosidase C-terminal" evidence="11">
    <location>
        <begin position="627"/>
        <end position="681"/>
    </location>
</feature>
<dbReference type="Gene3D" id="2.60.40.1180">
    <property type="entry name" value="Golgi alpha-mannosidase II"/>
    <property type="match status" value="1"/>
</dbReference>
<dbReference type="Pfam" id="PF08533">
    <property type="entry name" value="Glyco_hydro_42C"/>
    <property type="match status" value="1"/>
</dbReference>
<dbReference type="EMBL" id="JAAITS010000003">
    <property type="protein sequence ID" value="NSG84097.1"/>
    <property type="molecule type" value="Genomic_DNA"/>
</dbReference>
<evidence type="ECO:0000256" key="4">
    <source>
        <dbReference type="ARBA" id="ARBA00022723"/>
    </source>
</evidence>
<dbReference type="Proteomes" id="UP001644719">
    <property type="component" value="Unassembled WGS sequence"/>
</dbReference>
<evidence type="ECO:0000259" key="9">
    <source>
        <dbReference type="Pfam" id="PF02449"/>
    </source>
</evidence>
<dbReference type="InterPro" id="IPR013739">
    <property type="entry name" value="Beta_galactosidase_C"/>
</dbReference>
<feature type="domain" description="Beta-galactosidase trimerisation" evidence="10">
    <location>
        <begin position="462"/>
        <end position="609"/>
    </location>
</feature>
<keyword evidence="5 8" id="KW-0378">Hydrolase</keyword>
<gene>
    <name evidence="12" type="ORF">G5B17_01305</name>
</gene>
<evidence type="ECO:0000256" key="7">
    <source>
        <dbReference type="ARBA" id="ARBA00023295"/>
    </source>
</evidence>
<dbReference type="CDD" id="cd03143">
    <property type="entry name" value="A4_beta-galactosidase_middle_domain"/>
    <property type="match status" value="1"/>
</dbReference>
<evidence type="ECO:0000259" key="11">
    <source>
        <dbReference type="Pfam" id="PF08533"/>
    </source>
</evidence>
<keyword evidence="13" id="KW-1185">Reference proteome</keyword>
<accession>A0ABX2H216</accession>
<dbReference type="InterPro" id="IPR013738">
    <property type="entry name" value="Beta_galactosidase_Trimer"/>
</dbReference>
<comment type="catalytic activity">
    <reaction evidence="1 8">
        <text>Hydrolysis of terminal non-reducing beta-D-galactose residues in beta-D-galactosides.</text>
        <dbReference type="EC" id="3.2.1.23"/>
    </reaction>
</comment>
<evidence type="ECO:0000256" key="6">
    <source>
        <dbReference type="ARBA" id="ARBA00022833"/>
    </source>
</evidence>
<keyword evidence="4" id="KW-0479">Metal-binding</keyword>
<sequence length="685" mass="79828">MRKPQNFQWKEITMGTCYYPEHWSRELWQDDLQRMKAAGITVIRVAEFAWNKVEPEENVFVFDFWDEFLKLCKLEEMQVIFGTPTATPPAWLTEKYPEVLNCRQDGVPYRHGARRHYNYNSPKYRELSARIVEKLAQHYGKHPAIVGWQIDNELNCEVDEFYSEADSVAFRNFVKEKYKTLDNLNEAWGTVFWNQTYTDWEQIYVPRPVLNNGCNPHLRLDYYRFISESTISFCKMQAEIISKYKKDGDYITTNGMFWNLDNHKMAEECLDVYTYDSYPSFAFGLNRDPKTAKDLNDRHWSKNLTEVRSICPHFGIMEQQSGAGGWTTRMEGPAPRPGQLTLWAMQSVAHGADYISFFRWRTCTFSTEMYWHGILDYDNRDNRKLAEVKDFYNKLKCLDEVCGADYTAAFGVLKDYDNMWDTNVDVWHRRVEAQSSEEIFIASEIYHTPYNTLYLNEDTDIKELQKYPVLIYAHPVIMTGKKATLLKEYVANGGILIIGCRSGYKQENGKCVMLPQPGLLQKITGSDVRDFTFTSPAEPSVTANWDGQTIDMPIFNDIMEPVEEGETLAFYDNSYYAGKPAVIRKNTGKGYAIHFGSTFSRENMKVLLEYTGILEPFQAMLEAPQEVEVIQRVKGNKKYFFVLNYMGSEQKIVLKKQMRSLYDNVIANGEICMKPYETIVYEVLE</sequence>
<dbReference type="InterPro" id="IPR013529">
    <property type="entry name" value="Glyco_hydro_42_N"/>
</dbReference>